<dbReference type="EMBL" id="CP006272">
    <property type="protein sequence ID" value="AGZ42640.1"/>
    <property type="molecule type" value="Genomic_DNA"/>
</dbReference>
<organism evidence="2 3">
    <name type="scientific">Actinoplanes friuliensis DSM 7358</name>
    <dbReference type="NCBI Taxonomy" id="1246995"/>
    <lineage>
        <taxon>Bacteria</taxon>
        <taxon>Bacillati</taxon>
        <taxon>Actinomycetota</taxon>
        <taxon>Actinomycetes</taxon>
        <taxon>Micromonosporales</taxon>
        <taxon>Micromonosporaceae</taxon>
        <taxon>Actinoplanes</taxon>
    </lineage>
</organism>
<dbReference type="OrthoDB" id="9796770at2"/>
<dbReference type="PANTHER" id="PTHR43798:SF33">
    <property type="entry name" value="HYDROLASE, PUTATIVE (AFU_ORTHOLOGUE AFUA_2G14860)-RELATED"/>
    <property type="match status" value="1"/>
</dbReference>
<gene>
    <name evidence="2" type="ORF">AFR_21850</name>
</gene>
<dbReference type="GO" id="GO:0016787">
    <property type="term" value="F:hydrolase activity"/>
    <property type="evidence" value="ECO:0007669"/>
    <property type="project" value="UniProtKB-KW"/>
</dbReference>
<dbReference type="Gene3D" id="3.40.50.1820">
    <property type="entry name" value="alpha/beta hydrolase"/>
    <property type="match status" value="1"/>
</dbReference>
<dbReference type="Proteomes" id="UP000017746">
    <property type="component" value="Chromosome"/>
</dbReference>
<protein>
    <submittedName>
        <fullName evidence="2">Alpha/beta hydrolase fold protein</fullName>
    </submittedName>
</protein>
<dbReference type="InterPro" id="IPR000073">
    <property type="entry name" value="AB_hydrolase_1"/>
</dbReference>
<reference evidence="2 3" key="1">
    <citation type="journal article" date="2014" name="J. Biotechnol.">
        <title>Complete genome sequence of the actinobacterium Actinoplanes friuliensis HAG 010964, producer of the lipopeptide antibiotic friulimycin.</title>
        <authorList>
            <person name="Ruckert C."/>
            <person name="Szczepanowski R."/>
            <person name="Albersmeier A."/>
            <person name="Goesmann A."/>
            <person name="Fischer N."/>
            <person name="Steinkamper A."/>
            <person name="Puhler A."/>
            <person name="Biener R."/>
            <person name="Schwartz D."/>
            <person name="Kalinowski J."/>
        </authorList>
    </citation>
    <scope>NUCLEOTIDE SEQUENCE [LARGE SCALE GENOMIC DNA]</scope>
    <source>
        <strain evidence="2 3">DSM 7358</strain>
    </source>
</reference>
<dbReference type="InterPro" id="IPR050266">
    <property type="entry name" value="AB_hydrolase_sf"/>
</dbReference>
<evidence type="ECO:0000313" key="2">
    <source>
        <dbReference type="EMBL" id="AGZ42640.1"/>
    </source>
</evidence>
<dbReference type="eggNOG" id="COG0596">
    <property type="taxonomic scope" value="Bacteria"/>
</dbReference>
<dbReference type="PANTHER" id="PTHR43798">
    <property type="entry name" value="MONOACYLGLYCEROL LIPASE"/>
    <property type="match status" value="1"/>
</dbReference>
<sequence>MPAFTAPDGTLLAYHVKGVGEPLICLPGGPMQDSAYLRGLPLDRQLILLDPRGTGGSAVPSDPASYRCDRQVGDVEALRRHLGLERFDLLAHSAGTNLAVLYVQEHAARVDRLALITPSLFGVGIPVSGNDRREVALLRRDEPWFGVAFAALEKVMAGKEADFAEVEPFRHGRWDDAARARVASDERHRNDEAAGIFASEGAFDAEVTRVAVGGFAGSVLVVAGEYDLNSPPGAVGALAALFPKVELVVQPAAGHFPWLDDADRFSAAAAGFFASSVGQAP</sequence>
<dbReference type="InterPro" id="IPR029058">
    <property type="entry name" value="AB_hydrolase_fold"/>
</dbReference>
<keyword evidence="3" id="KW-1185">Reference proteome</keyword>
<dbReference type="AlphaFoldDB" id="U5W3T4"/>
<keyword evidence="2" id="KW-0378">Hydrolase</keyword>
<dbReference type="RefSeq" id="WP_023363011.1">
    <property type="nucleotide sequence ID" value="NC_022657.1"/>
</dbReference>
<evidence type="ECO:0000259" key="1">
    <source>
        <dbReference type="Pfam" id="PF00561"/>
    </source>
</evidence>
<feature type="domain" description="AB hydrolase-1" evidence="1">
    <location>
        <begin position="22"/>
        <end position="261"/>
    </location>
</feature>
<dbReference type="PATRIC" id="fig|1246995.3.peg.4428"/>
<evidence type="ECO:0000313" key="3">
    <source>
        <dbReference type="Proteomes" id="UP000017746"/>
    </source>
</evidence>
<dbReference type="SUPFAM" id="SSF53474">
    <property type="entry name" value="alpha/beta-Hydrolases"/>
    <property type="match status" value="1"/>
</dbReference>
<dbReference type="GO" id="GO:0016020">
    <property type="term" value="C:membrane"/>
    <property type="evidence" value="ECO:0007669"/>
    <property type="project" value="TreeGrafter"/>
</dbReference>
<name>U5W3T4_9ACTN</name>
<dbReference type="HOGENOM" id="CLU_020336_50_0_11"/>
<accession>U5W3T4</accession>
<dbReference type="Pfam" id="PF00561">
    <property type="entry name" value="Abhydrolase_1"/>
    <property type="match status" value="1"/>
</dbReference>
<dbReference type="KEGG" id="afs:AFR_21850"/>
<proteinExistence type="predicted"/>
<dbReference type="STRING" id="1246995.AFR_21850"/>